<protein>
    <submittedName>
        <fullName evidence="2">Uncharacterized protein</fullName>
    </submittedName>
</protein>
<reference evidence="2 3" key="1">
    <citation type="journal article" date="2015" name="Stand. Genomic Sci.">
        <title>Genomic Encyclopedia of Bacterial and Archaeal Type Strains, Phase III: the genomes of soil and plant-associated and newly described type strains.</title>
        <authorList>
            <person name="Whitman W.B."/>
            <person name="Woyke T."/>
            <person name="Klenk H.P."/>
            <person name="Zhou Y."/>
            <person name="Lilburn T.G."/>
            <person name="Beck B.J."/>
            <person name="De Vos P."/>
            <person name="Vandamme P."/>
            <person name="Eisen J.A."/>
            <person name="Garrity G."/>
            <person name="Hugenholtz P."/>
            <person name="Kyrpides N.C."/>
        </authorList>
    </citation>
    <scope>NUCLEOTIDE SEQUENCE [LARGE SCALE GENOMIC DNA]</scope>
    <source>
        <strain evidence="2 3">VKM Ac-2538</strain>
    </source>
</reference>
<evidence type="ECO:0000313" key="3">
    <source>
        <dbReference type="Proteomes" id="UP000295818"/>
    </source>
</evidence>
<sequence>MELTELAGIRSLADELAWVTSHKFRKTTATILDEAPRGQTARSHRLSVTSRARRQVSPPPPPRLRGWARLARDKVLSTKCRYRPWHVSRQGSGEGRRELVHPG</sequence>
<accession>A0ABY2BND3</accession>
<organism evidence="2 3">
    <name type="scientific">Kribbella orskensis</name>
    <dbReference type="NCBI Taxonomy" id="2512216"/>
    <lineage>
        <taxon>Bacteria</taxon>
        <taxon>Bacillati</taxon>
        <taxon>Actinomycetota</taxon>
        <taxon>Actinomycetes</taxon>
        <taxon>Propionibacteriales</taxon>
        <taxon>Kribbellaceae</taxon>
        <taxon>Kribbella</taxon>
    </lineage>
</organism>
<feature type="region of interest" description="Disordered" evidence="1">
    <location>
        <begin position="33"/>
        <end position="66"/>
    </location>
</feature>
<gene>
    <name evidence="2" type="ORF">EV644_10528</name>
</gene>
<evidence type="ECO:0000256" key="1">
    <source>
        <dbReference type="SAM" id="MobiDB-lite"/>
    </source>
</evidence>
<keyword evidence="3" id="KW-1185">Reference proteome</keyword>
<dbReference type="Proteomes" id="UP000295818">
    <property type="component" value="Unassembled WGS sequence"/>
</dbReference>
<dbReference type="EMBL" id="SLWM01000005">
    <property type="protein sequence ID" value="TCO23998.1"/>
    <property type="molecule type" value="Genomic_DNA"/>
</dbReference>
<evidence type="ECO:0000313" key="2">
    <source>
        <dbReference type="EMBL" id="TCO23998.1"/>
    </source>
</evidence>
<name>A0ABY2BND3_9ACTN</name>
<proteinExistence type="predicted"/>
<comment type="caution">
    <text evidence="2">The sequence shown here is derived from an EMBL/GenBank/DDBJ whole genome shotgun (WGS) entry which is preliminary data.</text>
</comment>